<dbReference type="AlphaFoldDB" id="A0A6P3ZVB2"/>
<name>A0A6P3ZVB2_ZIZJJ</name>
<dbReference type="SUPFAM" id="SSF56784">
    <property type="entry name" value="HAD-like"/>
    <property type="match status" value="1"/>
</dbReference>
<accession>A0A6P3ZVB2</accession>
<dbReference type="InterPro" id="IPR001830">
    <property type="entry name" value="Glyco_trans_20"/>
</dbReference>
<dbReference type="CDD" id="cd03788">
    <property type="entry name" value="GT20_TPS"/>
    <property type="match status" value="1"/>
</dbReference>
<dbReference type="Gene3D" id="3.40.50.2000">
    <property type="entry name" value="Glycogen Phosphorylase B"/>
    <property type="match status" value="2"/>
</dbReference>
<dbReference type="GO" id="GO:0005829">
    <property type="term" value="C:cytosol"/>
    <property type="evidence" value="ECO:0007669"/>
    <property type="project" value="TreeGrafter"/>
</dbReference>
<dbReference type="GO" id="GO:0005992">
    <property type="term" value="P:trehalose biosynthetic process"/>
    <property type="evidence" value="ECO:0007669"/>
    <property type="project" value="InterPro"/>
</dbReference>
<comment type="similarity">
    <text evidence="1">In the N-terminal section; belongs to the glycosyltransferase 20 family.</text>
</comment>
<keyword evidence="3" id="KW-1185">Reference proteome</keyword>
<dbReference type="NCBIfam" id="TIGR01484">
    <property type="entry name" value="HAD-SF-IIB"/>
    <property type="match status" value="1"/>
</dbReference>
<dbReference type="InterPro" id="IPR036412">
    <property type="entry name" value="HAD-like_sf"/>
</dbReference>
<evidence type="ECO:0000313" key="3">
    <source>
        <dbReference type="Proteomes" id="UP001652623"/>
    </source>
</evidence>
<dbReference type="InterPro" id="IPR003337">
    <property type="entry name" value="Trehalose_PPase"/>
</dbReference>
<dbReference type="Gene3D" id="3.40.50.1000">
    <property type="entry name" value="HAD superfamily/HAD-like"/>
    <property type="match status" value="1"/>
</dbReference>
<dbReference type="CDD" id="cd01627">
    <property type="entry name" value="HAD_TPP"/>
    <property type="match status" value="1"/>
</dbReference>
<dbReference type="KEGG" id="zju:107415591"/>
<dbReference type="RefSeq" id="XP_015879430.3">
    <property type="nucleotide sequence ID" value="XM_016023944.4"/>
</dbReference>
<dbReference type="InterPro" id="IPR023214">
    <property type="entry name" value="HAD_sf"/>
</dbReference>
<comment type="similarity">
    <text evidence="2">In the C-terminal section; belongs to the trehalose phosphatase family.</text>
</comment>
<dbReference type="PANTHER" id="PTHR10788:SF46">
    <property type="entry name" value="ALPHA,ALPHA-TREHALOSE-PHOSPHATE SYNTHASE [UDP-FORMING] 11-RELATED"/>
    <property type="match status" value="1"/>
</dbReference>
<gene>
    <name evidence="4" type="primary">LOC107415591</name>
</gene>
<evidence type="ECO:0000313" key="4">
    <source>
        <dbReference type="RefSeq" id="XP_015879430.3"/>
    </source>
</evidence>
<dbReference type="GO" id="GO:0016757">
    <property type="term" value="F:glycosyltransferase activity"/>
    <property type="evidence" value="ECO:0007669"/>
    <property type="project" value="UniProtKB-KW"/>
</dbReference>
<proteinExistence type="inferred from homology"/>
<organism evidence="3 4">
    <name type="scientific">Ziziphus jujuba</name>
    <name type="common">Chinese jujube</name>
    <name type="synonym">Ziziphus sativa</name>
    <dbReference type="NCBI Taxonomy" id="326968"/>
    <lineage>
        <taxon>Eukaryota</taxon>
        <taxon>Viridiplantae</taxon>
        <taxon>Streptophyta</taxon>
        <taxon>Embryophyta</taxon>
        <taxon>Tracheophyta</taxon>
        <taxon>Spermatophyta</taxon>
        <taxon>Magnoliopsida</taxon>
        <taxon>eudicotyledons</taxon>
        <taxon>Gunneridae</taxon>
        <taxon>Pentapetalae</taxon>
        <taxon>rosids</taxon>
        <taxon>fabids</taxon>
        <taxon>Rosales</taxon>
        <taxon>Rhamnaceae</taxon>
        <taxon>Paliureae</taxon>
        <taxon>Ziziphus</taxon>
    </lineage>
</organism>
<dbReference type="InParanoid" id="A0A6P3ZVB2"/>
<dbReference type="NCBIfam" id="TIGR00685">
    <property type="entry name" value="T6PP"/>
    <property type="match status" value="1"/>
</dbReference>
<dbReference type="Proteomes" id="UP001652623">
    <property type="component" value="Chromosome 1"/>
</dbReference>
<dbReference type="Pfam" id="PF02358">
    <property type="entry name" value="Trehalose_PPase"/>
    <property type="match status" value="1"/>
</dbReference>
<evidence type="ECO:0000256" key="2">
    <source>
        <dbReference type="ARBA" id="ARBA00006330"/>
    </source>
</evidence>
<protein>
    <submittedName>
        <fullName evidence="4">Probable alpha,alpha-trehalose-phosphate synthase [UDP-forming] 9 isoform X1</fullName>
    </submittedName>
</protein>
<reference evidence="3" key="1">
    <citation type="submission" date="2025-05" db="UniProtKB">
        <authorList>
            <consortium name="RefSeq"/>
        </authorList>
    </citation>
    <scope>NUCLEOTIDE SEQUENCE [LARGE SCALE GENOMIC DNA]</scope>
</reference>
<dbReference type="InterPro" id="IPR006379">
    <property type="entry name" value="HAD-SF_hydro_IIB"/>
</dbReference>
<sequence length="881" mass="99294">MISRSCLDLLNLISFDDVRPMSPVPRIMNMPGVISEFRAGLHDNINVVDEESVKNSGSDLDSSNTPQERRIIVANELPIRAYRDPDSKKWCFEFDKDKLALQLKDAFGTDVDVYYVGCLKADIEGAAEQEEVAQVLHDKFRCVPTFLPTETQNKFYHGFCKHYLWPLFHYMLPLLKSHGQRFDNAEWQAYVSANKAFADKIIGVINSDQDSVWIHDYHLMVVPAFLRKRFYRVKLGFFLHSPFPTSEIYRTLPVREEILRSLLNCDLIGFHTFDYARHFLSSCSRLLGMDYELKRGYIGLEYYGRTVSIKIKPAGIHMGQLKSALSQPDTVESVIKLRRQFKDKTVILGVDDMDLFKGISLKFLAMGKLLDQNPHWRGKVVLIQIANPARSSGEDVQSLQKETSTIVDEINHKYGEEAPGGYKPIIFIKRPVTSLEKAAFYAIAECCVVNAVRDGMNLVPYMYTVCRQGSSVLDKALGVIEEGSDSSPAPKQSVIIVSEFIGCSPSLSGAIRVNPWNIEAVSDAMNSAITMSEEEKRLRHEKHYKYISSHDVAYWARSFDQDLERACKEHYNKRFWGMGFGLGFRVMALGPNFRKLSLDYTASVYRNTTSRLILLDCDGTIMPKMSVDQAPSAEIISVLNTLCGEPKNTVFIVSGRGKDSLSKWFAPCENLGISSEHGYFTRWNGNSPWEVCTYTKDFDWKNIALPVMEHYTEATDGSHIEQKETALVWHHQVADPHFGSCQAKELHDHLENVLANEPVVVKRGKYIVEVKPQGVSKGKVVESIVLSMQINGKTPDFVLCIGDDRSDEDMFESIGRSISGGTLPATAEVFACTVGQKPSTAKYFVEGSGEVVKLLQLLGTVPEQPPRYTTAQHQEAFQGFD</sequence>
<dbReference type="GeneID" id="107415591"/>
<dbReference type="GO" id="GO:0004805">
    <property type="term" value="F:trehalose-phosphatase activity"/>
    <property type="evidence" value="ECO:0007669"/>
    <property type="project" value="TreeGrafter"/>
</dbReference>
<dbReference type="PANTHER" id="PTHR10788">
    <property type="entry name" value="TREHALOSE-6-PHOSPHATE SYNTHASE"/>
    <property type="match status" value="1"/>
</dbReference>
<evidence type="ECO:0000256" key="1">
    <source>
        <dbReference type="ARBA" id="ARBA00005409"/>
    </source>
</evidence>
<dbReference type="Gene3D" id="3.30.70.1020">
    <property type="entry name" value="Trehalose-6-phosphate phosphatase related protein, domain 2"/>
    <property type="match status" value="1"/>
</dbReference>
<reference evidence="4" key="2">
    <citation type="submission" date="2025-08" db="UniProtKB">
        <authorList>
            <consortium name="RefSeq"/>
        </authorList>
    </citation>
    <scope>IDENTIFICATION</scope>
    <source>
        <tissue evidence="4">Seedling</tissue>
    </source>
</reference>
<dbReference type="SUPFAM" id="SSF53756">
    <property type="entry name" value="UDP-Glycosyltransferase/glycogen phosphorylase"/>
    <property type="match status" value="1"/>
</dbReference>
<dbReference type="Pfam" id="PF00982">
    <property type="entry name" value="Glyco_transf_20"/>
    <property type="match status" value="1"/>
</dbReference>